<sequence>MPWYLFFCSEDNSHAIIHSGYVMNAGSGKISVGDSVFFFWNKKRTKGTVVLIAGSKTLCEEELKKLGVTASKTSKAAPSERLIDVDNITVSGKRRSNPPIKYGTEDRDEPKKGEKRTAPLSEESSKKKKLHEMNVKSAERYTNKALLQSVAQSVDKEKDKDYDPDEDADNDNDDDEVESGDDDSSSLDSITLKEYAENNRKRKEHRLQLVKGIKEIKDRDIGTDTEESPSKESLRAKLLDFEQKFQMLYEGTTLPERQKAVTESEQLKLKLNTLGNKGHGTSASTSASHNDIGEHKSNDKVSDQSKELKESESMWSSNDNTDELLSSSETQSMRPQSTPDKGSSSGGVFDGSNSSDLKKDKSLNESNNSQGSGVTNDDLDLEEEDYGSLEDLKIQLYGEGKDTTLLLTKTFCKTAVLNKTLRESASVAHVARRLIGGVFKLSAIKTCTLTGQHWRAQGSDTPKEKHDPLYPPAIAEIIEYAKNVAPARKWKVPRTDKDIRHSMTQRIGELKRAIKKNGEAYVWKNMIL</sequence>
<feature type="compositionally biased region" description="Polar residues" evidence="1">
    <location>
        <begin position="365"/>
        <end position="375"/>
    </location>
</feature>
<feature type="compositionally biased region" description="Basic and acidic residues" evidence="1">
    <location>
        <begin position="212"/>
        <end position="235"/>
    </location>
</feature>
<evidence type="ECO:0000313" key="3">
    <source>
        <dbReference type="Proteomes" id="UP001219518"/>
    </source>
</evidence>
<feature type="compositionally biased region" description="Polar residues" evidence="1">
    <location>
        <begin position="279"/>
        <end position="289"/>
    </location>
</feature>
<proteinExistence type="predicted"/>
<reference evidence="2" key="1">
    <citation type="submission" date="2021-07" db="EMBL/GenBank/DDBJ databases">
        <authorList>
            <person name="Catto M.A."/>
            <person name="Jacobson A."/>
            <person name="Kennedy G."/>
            <person name="Labadie P."/>
            <person name="Hunt B.G."/>
            <person name="Srinivasan R."/>
        </authorList>
    </citation>
    <scope>NUCLEOTIDE SEQUENCE</scope>
    <source>
        <strain evidence="2">PL_HMW_Pooled</strain>
        <tissue evidence="2">Head</tissue>
    </source>
</reference>
<feature type="compositionally biased region" description="Basic and acidic residues" evidence="1">
    <location>
        <begin position="103"/>
        <end position="117"/>
    </location>
</feature>
<feature type="compositionally biased region" description="Polar residues" evidence="1">
    <location>
        <begin position="313"/>
        <end position="343"/>
    </location>
</feature>
<protein>
    <submittedName>
        <fullName evidence="2">Halomucin</fullName>
    </submittedName>
</protein>
<feature type="compositionally biased region" description="Basic and acidic residues" evidence="1">
    <location>
        <begin position="291"/>
        <end position="312"/>
    </location>
</feature>
<feature type="compositionally biased region" description="Basic and acidic residues" evidence="1">
    <location>
        <begin position="131"/>
        <end position="142"/>
    </location>
</feature>
<dbReference type="AlphaFoldDB" id="A0AAE1L8X5"/>
<dbReference type="Proteomes" id="UP001219518">
    <property type="component" value="Unassembled WGS sequence"/>
</dbReference>
<reference evidence="2" key="2">
    <citation type="journal article" date="2023" name="BMC Genomics">
        <title>Pest status, molecular evolution, and epigenetic factors derived from the genome assembly of Frankliniella fusca, a thysanopteran phytovirus vector.</title>
        <authorList>
            <person name="Catto M.A."/>
            <person name="Labadie P.E."/>
            <person name="Jacobson A.L."/>
            <person name="Kennedy G.G."/>
            <person name="Srinivasan R."/>
            <person name="Hunt B.G."/>
        </authorList>
    </citation>
    <scope>NUCLEOTIDE SEQUENCE</scope>
    <source>
        <strain evidence="2">PL_HMW_Pooled</strain>
    </source>
</reference>
<feature type="compositionally biased region" description="Acidic residues" evidence="1">
    <location>
        <begin position="162"/>
        <end position="185"/>
    </location>
</feature>
<dbReference type="EMBL" id="JAHWGI010000090">
    <property type="protein sequence ID" value="KAK3909292.1"/>
    <property type="molecule type" value="Genomic_DNA"/>
</dbReference>
<accession>A0AAE1L8X5</accession>
<dbReference type="Gene3D" id="1.10.10.2590">
    <property type="entry name" value="BEN domain"/>
    <property type="match status" value="1"/>
</dbReference>
<gene>
    <name evidence="2" type="ORF">KUF71_019347</name>
</gene>
<feature type="region of interest" description="Disordered" evidence="1">
    <location>
        <begin position="87"/>
        <end position="193"/>
    </location>
</feature>
<evidence type="ECO:0000313" key="2">
    <source>
        <dbReference type="EMBL" id="KAK3909292.1"/>
    </source>
</evidence>
<comment type="caution">
    <text evidence="2">The sequence shown here is derived from an EMBL/GenBank/DDBJ whole genome shotgun (WGS) entry which is preliminary data.</text>
</comment>
<feature type="region of interest" description="Disordered" evidence="1">
    <location>
        <begin position="271"/>
        <end position="379"/>
    </location>
</feature>
<evidence type="ECO:0000256" key="1">
    <source>
        <dbReference type="SAM" id="MobiDB-lite"/>
    </source>
</evidence>
<name>A0AAE1L8X5_9NEOP</name>
<organism evidence="2 3">
    <name type="scientific">Frankliniella fusca</name>
    <dbReference type="NCBI Taxonomy" id="407009"/>
    <lineage>
        <taxon>Eukaryota</taxon>
        <taxon>Metazoa</taxon>
        <taxon>Ecdysozoa</taxon>
        <taxon>Arthropoda</taxon>
        <taxon>Hexapoda</taxon>
        <taxon>Insecta</taxon>
        <taxon>Pterygota</taxon>
        <taxon>Neoptera</taxon>
        <taxon>Paraneoptera</taxon>
        <taxon>Thysanoptera</taxon>
        <taxon>Terebrantia</taxon>
        <taxon>Thripoidea</taxon>
        <taxon>Thripidae</taxon>
        <taxon>Frankliniella</taxon>
    </lineage>
</organism>
<keyword evidence="3" id="KW-1185">Reference proteome</keyword>
<feature type="region of interest" description="Disordered" evidence="1">
    <location>
        <begin position="211"/>
        <end position="235"/>
    </location>
</feature>